<evidence type="ECO:0000256" key="2">
    <source>
        <dbReference type="SAM" id="Phobius"/>
    </source>
</evidence>
<keyword evidence="2" id="KW-1133">Transmembrane helix</keyword>
<feature type="compositionally biased region" description="Basic and acidic residues" evidence="1">
    <location>
        <begin position="17"/>
        <end position="26"/>
    </location>
</feature>
<organism evidence="4 5">
    <name type="scientific">Mycena pura</name>
    <dbReference type="NCBI Taxonomy" id="153505"/>
    <lineage>
        <taxon>Eukaryota</taxon>
        <taxon>Fungi</taxon>
        <taxon>Dikarya</taxon>
        <taxon>Basidiomycota</taxon>
        <taxon>Agaricomycotina</taxon>
        <taxon>Agaricomycetes</taxon>
        <taxon>Agaricomycetidae</taxon>
        <taxon>Agaricales</taxon>
        <taxon>Marasmiineae</taxon>
        <taxon>Mycenaceae</taxon>
        <taxon>Mycena</taxon>
    </lineage>
</organism>
<feature type="transmembrane region" description="Helical" evidence="2">
    <location>
        <begin position="253"/>
        <end position="274"/>
    </location>
</feature>
<dbReference type="Proteomes" id="UP001219525">
    <property type="component" value="Unassembled WGS sequence"/>
</dbReference>
<dbReference type="AlphaFoldDB" id="A0AAD6Y950"/>
<feature type="transmembrane region" description="Helical" evidence="2">
    <location>
        <begin position="227"/>
        <end position="247"/>
    </location>
</feature>
<feature type="transmembrane region" description="Helical" evidence="2">
    <location>
        <begin position="150"/>
        <end position="175"/>
    </location>
</feature>
<evidence type="ECO:0000313" key="4">
    <source>
        <dbReference type="EMBL" id="KAJ7200301.1"/>
    </source>
</evidence>
<feature type="domain" description="DUF6534" evidence="3">
    <location>
        <begin position="201"/>
        <end position="278"/>
    </location>
</feature>
<keyword evidence="2" id="KW-0472">Membrane</keyword>
<protein>
    <recommendedName>
        <fullName evidence="3">DUF6534 domain-containing protein</fullName>
    </recommendedName>
</protein>
<accession>A0AAD6Y950</accession>
<proteinExistence type="predicted"/>
<gene>
    <name evidence="4" type="ORF">GGX14DRAFT_400650</name>
</gene>
<name>A0AAD6Y950_9AGAR</name>
<evidence type="ECO:0000256" key="1">
    <source>
        <dbReference type="SAM" id="MobiDB-lite"/>
    </source>
</evidence>
<feature type="region of interest" description="Disordered" evidence="1">
    <location>
        <begin position="1"/>
        <end position="34"/>
    </location>
</feature>
<feature type="transmembrane region" description="Helical" evidence="2">
    <location>
        <begin position="190"/>
        <end position="215"/>
    </location>
</feature>
<feature type="transmembrane region" description="Helical" evidence="2">
    <location>
        <begin position="121"/>
        <end position="143"/>
    </location>
</feature>
<evidence type="ECO:0000313" key="5">
    <source>
        <dbReference type="Proteomes" id="UP001219525"/>
    </source>
</evidence>
<dbReference type="Pfam" id="PF20152">
    <property type="entry name" value="DUF6534"/>
    <property type="match status" value="1"/>
</dbReference>
<feature type="compositionally biased region" description="Polar residues" evidence="1">
    <location>
        <begin position="1"/>
        <end position="12"/>
    </location>
</feature>
<keyword evidence="2" id="KW-0812">Transmembrane</keyword>
<dbReference type="EMBL" id="JARJCW010000063">
    <property type="protein sequence ID" value="KAJ7200301.1"/>
    <property type="molecule type" value="Genomic_DNA"/>
</dbReference>
<keyword evidence="5" id="KW-1185">Reference proteome</keyword>
<dbReference type="PANTHER" id="PTHR40465:SF1">
    <property type="entry name" value="DUF6534 DOMAIN-CONTAINING PROTEIN"/>
    <property type="match status" value="1"/>
</dbReference>
<feature type="transmembrane region" description="Helical" evidence="2">
    <location>
        <begin position="48"/>
        <end position="68"/>
    </location>
</feature>
<comment type="caution">
    <text evidence="4">The sequence shown here is derived from an EMBL/GenBank/DDBJ whole genome shotgun (WGS) entry which is preliminary data.</text>
</comment>
<evidence type="ECO:0000259" key="3">
    <source>
        <dbReference type="Pfam" id="PF20152"/>
    </source>
</evidence>
<feature type="transmembrane region" description="Helical" evidence="2">
    <location>
        <begin position="80"/>
        <end position="101"/>
    </location>
</feature>
<dbReference type="PANTHER" id="PTHR40465">
    <property type="entry name" value="CHROMOSOME 1, WHOLE GENOME SHOTGUN SEQUENCE"/>
    <property type="match status" value="1"/>
</dbReference>
<sequence>MSIQSSPGSSALGTYKSLDRDCHEPRSMSTPPGRTLPALDSTLGALEIGVILGTFFFGLLTLQAFHYFRKFTNDSIFLKTLVGIVWSLEFAHSLCAWHAVYEITVTFYGQKAFILNPPHSIVLLSLFSGVLTMVVETFFAFRIHSLSGRWLITVICCALNVVNLIFTLVLIPVFWRGNGFPVLREKQNLWIVATGSCAVPVTNILIAISLCYYLWKSRQSQFTKTRSMVVTLIVWTAGDIPASSVPFVARDDLVWITFFLLHAKLLSNAMVASLNGRRQFRAHRDAVVTDSTTANSHNISVSMIRMNRIVETFNNDGVKCIYIQETAGISSGESSL</sequence>
<dbReference type="InterPro" id="IPR045339">
    <property type="entry name" value="DUF6534"/>
</dbReference>
<reference evidence="4" key="1">
    <citation type="submission" date="2023-03" db="EMBL/GenBank/DDBJ databases">
        <title>Massive genome expansion in bonnet fungi (Mycena s.s.) driven by repeated elements and novel gene families across ecological guilds.</title>
        <authorList>
            <consortium name="Lawrence Berkeley National Laboratory"/>
            <person name="Harder C.B."/>
            <person name="Miyauchi S."/>
            <person name="Viragh M."/>
            <person name="Kuo A."/>
            <person name="Thoen E."/>
            <person name="Andreopoulos B."/>
            <person name="Lu D."/>
            <person name="Skrede I."/>
            <person name="Drula E."/>
            <person name="Henrissat B."/>
            <person name="Morin E."/>
            <person name="Kohler A."/>
            <person name="Barry K."/>
            <person name="LaButti K."/>
            <person name="Morin E."/>
            <person name="Salamov A."/>
            <person name="Lipzen A."/>
            <person name="Mereny Z."/>
            <person name="Hegedus B."/>
            <person name="Baldrian P."/>
            <person name="Stursova M."/>
            <person name="Weitz H."/>
            <person name="Taylor A."/>
            <person name="Grigoriev I.V."/>
            <person name="Nagy L.G."/>
            <person name="Martin F."/>
            <person name="Kauserud H."/>
        </authorList>
    </citation>
    <scope>NUCLEOTIDE SEQUENCE</scope>
    <source>
        <strain evidence="4">9144</strain>
    </source>
</reference>